<dbReference type="SUPFAM" id="SSF56112">
    <property type="entry name" value="Protein kinase-like (PK-like)"/>
    <property type="match status" value="1"/>
</dbReference>
<evidence type="ECO:0000256" key="5">
    <source>
        <dbReference type="ARBA" id="ARBA00022741"/>
    </source>
</evidence>
<keyword evidence="15" id="KW-0472">Membrane</keyword>
<dbReference type="Gene3D" id="1.10.510.10">
    <property type="entry name" value="Transferase(Phosphotransferase) domain 1"/>
    <property type="match status" value="1"/>
</dbReference>
<keyword evidence="7 13" id="KW-0067">ATP-binding</keyword>
<dbReference type="GO" id="GO:0005524">
    <property type="term" value="F:ATP binding"/>
    <property type="evidence" value="ECO:0007669"/>
    <property type="project" value="UniProtKB-UniRule"/>
</dbReference>
<dbReference type="GO" id="GO:0007165">
    <property type="term" value="P:signal transduction"/>
    <property type="evidence" value="ECO:0007669"/>
    <property type="project" value="UniProtKB-ARBA"/>
</dbReference>
<dbReference type="Gene3D" id="3.30.200.20">
    <property type="entry name" value="Phosphorylase Kinase, domain 1"/>
    <property type="match status" value="1"/>
</dbReference>
<evidence type="ECO:0000256" key="2">
    <source>
        <dbReference type="ARBA" id="ARBA00022527"/>
    </source>
</evidence>
<dbReference type="CDD" id="cd06577">
    <property type="entry name" value="PASTA_pknB"/>
    <property type="match status" value="3"/>
</dbReference>
<organism evidence="18 19">
    <name type="scientific">Evansella caseinilytica</name>
    <dbReference type="NCBI Taxonomy" id="1503961"/>
    <lineage>
        <taxon>Bacteria</taxon>
        <taxon>Bacillati</taxon>
        <taxon>Bacillota</taxon>
        <taxon>Bacilli</taxon>
        <taxon>Bacillales</taxon>
        <taxon>Bacillaceae</taxon>
        <taxon>Evansella</taxon>
    </lineage>
</organism>
<dbReference type="EC" id="2.7.11.1" evidence="1"/>
<keyword evidence="15" id="KW-1133">Transmembrane helix</keyword>
<dbReference type="GO" id="GO:0004674">
    <property type="term" value="F:protein serine/threonine kinase activity"/>
    <property type="evidence" value="ECO:0007669"/>
    <property type="project" value="UniProtKB-KW"/>
</dbReference>
<evidence type="ECO:0000256" key="11">
    <source>
        <dbReference type="ARBA" id="ARBA00060432"/>
    </source>
</evidence>
<dbReference type="InterPro" id="IPR011009">
    <property type="entry name" value="Kinase-like_dom_sf"/>
</dbReference>
<dbReference type="PROSITE" id="PS00108">
    <property type="entry name" value="PROTEIN_KINASE_ST"/>
    <property type="match status" value="1"/>
</dbReference>
<keyword evidence="4" id="KW-0808">Transferase</keyword>
<evidence type="ECO:0000256" key="10">
    <source>
        <dbReference type="ARBA" id="ARBA00048679"/>
    </source>
</evidence>
<evidence type="ECO:0000256" key="8">
    <source>
        <dbReference type="ARBA" id="ARBA00022968"/>
    </source>
</evidence>
<dbReference type="GO" id="GO:0071224">
    <property type="term" value="P:cellular response to peptidoglycan"/>
    <property type="evidence" value="ECO:0007669"/>
    <property type="project" value="UniProtKB-ARBA"/>
</dbReference>
<dbReference type="AlphaFoldDB" id="A0A1H3MC80"/>
<keyword evidence="19" id="KW-1185">Reference proteome</keyword>
<proteinExistence type="predicted"/>
<dbReference type="InterPro" id="IPR000719">
    <property type="entry name" value="Prot_kinase_dom"/>
</dbReference>
<evidence type="ECO:0000256" key="4">
    <source>
        <dbReference type="ARBA" id="ARBA00022679"/>
    </source>
</evidence>
<dbReference type="Pfam" id="PF00069">
    <property type="entry name" value="Pkinase"/>
    <property type="match status" value="1"/>
</dbReference>
<dbReference type="Gene3D" id="3.30.10.20">
    <property type="match status" value="3"/>
</dbReference>
<evidence type="ECO:0000313" key="19">
    <source>
        <dbReference type="Proteomes" id="UP000198935"/>
    </source>
</evidence>
<feature type="transmembrane region" description="Helical" evidence="15">
    <location>
        <begin position="336"/>
        <end position="356"/>
    </location>
</feature>
<dbReference type="PROSITE" id="PS51178">
    <property type="entry name" value="PASTA"/>
    <property type="match status" value="3"/>
</dbReference>
<evidence type="ECO:0000259" key="17">
    <source>
        <dbReference type="PROSITE" id="PS51178"/>
    </source>
</evidence>
<dbReference type="NCBIfam" id="NF033483">
    <property type="entry name" value="PknB_PASTA_kin"/>
    <property type="match status" value="1"/>
</dbReference>
<dbReference type="GO" id="GO:0009847">
    <property type="term" value="P:spore germination"/>
    <property type="evidence" value="ECO:0007669"/>
    <property type="project" value="UniProtKB-ARBA"/>
</dbReference>
<evidence type="ECO:0000313" key="18">
    <source>
        <dbReference type="EMBL" id="SDY74183.1"/>
    </source>
</evidence>
<dbReference type="EMBL" id="FNPI01000003">
    <property type="protein sequence ID" value="SDY74183.1"/>
    <property type="molecule type" value="Genomic_DNA"/>
</dbReference>
<dbReference type="Gene3D" id="2.60.40.2560">
    <property type="match status" value="1"/>
</dbReference>
<evidence type="ECO:0000256" key="7">
    <source>
        <dbReference type="ARBA" id="ARBA00022840"/>
    </source>
</evidence>
<dbReference type="Pfam" id="PF03793">
    <property type="entry name" value="PASTA"/>
    <property type="match status" value="3"/>
</dbReference>
<evidence type="ECO:0000256" key="1">
    <source>
        <dbReference type="ARBA" id="ARBA00012513"/>
    </source>
</evidence>
<dbReference type="InterPro" id="IPR017441">
    <property type="entry name" value="Protein_kinase_ATP_BS"/>
</dbReference>
<dbReference type="InterPro" id="IPR005543">
    <property type="entry name" value="PASTA_dom"/>
</dbReference>
<feature type="domain" description="PASTA" evidence="17">
    <location>
        <begin position="499"/>
        <end position="565"/>
    </location>
</feature>
<evidence type="ECO:0000256" key="14">
    <source>
        <dbReference type="SAM" id="MobiDB-lite"/>
    </source>
</evidence>
<feature type="domain" description="PASTA" evidence="17">
    <location>
        <begin position="364"/>
        <end position="431"/>
    </location>
</feature>
<feature type="compositionally biased region" description="Basic residues" evidence="14">
    <location>
        <begin position="309"/>
        <end position="327"/>
    </location>
</feature>
<reference evidence="19" key="1">
    <citation type="submission" date="2016-10" db="EMBL/GenBank/DDBJ databases">
        <authorList>
            <person name="Varghese N."/>
            <person name="Submissions S."/>
        </authorList>
    </citation>
    <scope>NUCLEOTIDE SEQUENCE [LARGE SCALE GENOMIC DNA]</scope>
    <source>
        <strain evidence="19">SP</strain>
    </source>
</reference>
<keyword evidence="2 18" id="KW-0723">Serine/threonine-protein kinase</keyword>
<dbReference type="FunFam" id="1.10.510.10:FF:000021">
    <property type="entry name" value="Serine/threonine protein kinase"/>
    <property type="match status" value="1"/>
</dbReference>
<dbReference type="SMART" id="SM00220">
    <property type="entry name" value="S_TKc"/>
    <property type="match status" value="1"/>
</dbReference>
<dbReference type="OrthoDB" id="9788659at2"/>
<dbReference type="Proteomes" id="UP000198935">
    <property type="component" value="Unassembled WGS sequence"/>
</dbReference>
<protein>
    <recommendedName>
        <fullName evidence="12">Serine/threonine-protein kinase PrkC</fullName>
        <ecNumber evidence="1">2.7.11.1</ecNumber>
    </recommendedName>
</protein>
<comment type="catalytic activity">
    <reaction evidence="10">
        <text>L-seryl-[protein] + ATP = O-phospho-L-seryl-[protein] + ADP + H(+)</text>
        <dbReference type="Rhea" id="RHEA:17989"/>
        <dbReference type="Rhea" id="RHEA-COMP:9863"/>
        <dbReference type="Rhea" id="RHEA-COMP:11604"/>
        <dbReference type="ChEBI" id="CHEBI:15378"/>
        <dbReference type="ChEBI" id="CHEBI:29999"/>
        <dbReference type="ChEBI" id="CHEBI:30616"/>
        <dbReference type="ChEBI" id="CHEBI:83421"/>
        <dbReference type="ChEBI" id="CHEBI:456216"/>
        <dbReference type="EC" id="2.7.11.1"/>
    </reaction>
</comment>
<dbReference type="PANTHER" id="PTHR43289:SF34">
    <property type="entry name" value="SERINE_THREONINE-PROTEIN KINASE YBDM-RELATED"/>
    <property type="match status" value="1"/>
</dbReference>
<evidence type="ECO:0000256" key="13">
    <source>
        <dbReference type="PROSITE-ProRule" id="PRU10141"/>
    </source>
</evidence>
<feature type="binding site" evidence="13">
    <location>
        <position position="39"/>
    </location>
    <ligand>
        <name>ATP</name>
        <dbReference type="ChEBI" id="CHEBI:30616"/>
    </ligand>
</feature>
<evidence type="ECO:0000256" key="6">
    <source>
        <dbReference type="ARBA" id="ARBA00022777"/>
    </source>
</evidence>
<dbReference type="PANTHER" id="PTHR43289">
    <property type="entry name" value="MITOGEN-ACTIVATED PROTEIN KINASE KINASE KINASE 20-RELATED"/>
    <property type="match status" value="1"/>
</dbReference>
<evidence type="ECO:0000256" key="12">
    <source>
        <dbReference type="ARBA" id="ARBA00070041"/>
    </source>
</evidence>
<evidence type="ECO:0000259" key="16">
    <source>
        <dbReference type="PROSITE" id="PS50011"/>
    </source>
</evidence>
<sequence>MNGKRINDRYELLKPVGGGGMANVYLARDMILDREVAVKVLKPQFSEDEEFIKRFRREAQAATSLSHPNVVNIYDVGEEDNLYYIVMEYVKGNTLKDYIQKHGKLDVQEAVHIMTQITSAIEHAHENHIIHRDIKSHNILIGLDGQAKVTDFGIARAISDATITHTNSVLGSVHYLSPEQARGGHVTYKSDIYSLGIVMYEMLTGEVPFNGDTAVSVAIKHLQDPLPFLKDKDPSVPQSVENVILKATSKNPDGRYRTADEMTTDLMTVLDADRRDEERIAVPLQDEEATKAVPLISQTIDSDDDQTLVHHHGKKTNKPVKQKKEKPAKKKKGMKFWITIALLSLLFLIATMYVAFSMIPRWLHVDEVTIPDNIVGMELEEAEKELTGLGLVVDHEFRHDDDIEEGVVISHTPRAGETVKVGSDIKLIVSEGSEPTAMLELIGKSRQDAERMLEDFDDYDFEYEETADYDNDTVIQQSPEPGELIIPKETVVTLTLSQRPTYTMANLYGMSREEVINAFANNELVELDFSEQYHATIDEGKVISQNPSMGSEIKERTTVKVVISSGPEPVEQEPEEEPITADVPFLFQVKGNDSNNGEAATFRVRISVIDMMHSTPKQVIDEEISADKRFYIPMTVAPGNSGYLLVYVNGEEYKDSPYEYTYEEMKQYQ</sequence>
<comment type="subcellular location">
    <subcellularLocation>
        <location evidence="11">Spore membrane</location>
        <topology evidence="11">Single-pass type II membrane protein</topology>
    </subcellularLocation>
</comment>
<dbReference type="CDD" id="cd14014">
    <property type="entry name" value="STKc_PknB_like"/>
    <property type="match status" value="1"/>
</dbReference>
<feature type="domain" description="Protein kinase" evidence="16">
    <location>
        <begin position="10"/>
        <end position="270"/>
    </location>
</feature>
<dbReference type="InterPro" id="IPR008271">
    <property type="entry name" value="Ser/Thr_kinase_AS"/>
</dbReference>
<feature type="domain" description="PASTA" evidence="17">
    <location>
        <begin position="432"/>
        <end position="498"/>
    </location>
</feature>
<evidence type="ECO:0000256" key="9">
    <source>
        <dbReference type="ARBA" id="ARBA00047899"/>
    </source>
</evidence>
<name>A0A1H3MC80_9BACI</name>
<gene>
    <name evidence="18" type="ORF">SAMN05421736_103181</name>
</gene>
<feature type="region of interest" description="Disordered" evidence="14">
    <location>
        <begin position="304"/>
        <end position="327"/>
    </location>
</feature>
<dbReference type="STRING" id="1503961.SAMN05421736_103181"/>
<dbReference type="FunFam" id="3.30.200.20:FF:000035">
    <property type="entry name" value="Serine/threonine protein kinase Stk1"/>
    <property type="match status" value="1"/>
</dbReference>
<comment type="catalytic activity">
    <reaction evidence="9">
        <text>L-threonyl-[protein] + ATP = O-phospho-L-threonyl-[protein] + ADP + H(+)</text>
        <dbReference type="Rhea" id="RHEA:46608"/>
        <dbReference type="Rhea" id="RHEA-COMP:11060"/>
        <dbReference type="Rhea" id="RHEA-COMP:11605"/>
        <dbReference type="ChEBI" id="CHEBI:15378"/>
        <dbReference type="ChEBI" id="CHEBI:30013"/>
        <dbReference type="ChEBI" id="CHEBI:30616"/>
        <dbReference type="ChEBI" id="CHEBI:61977"/>
        <dbReference type="ChEBI" id="CHEBI:456216"/>
        <dbReference type="EC" id="2.7.11.1"/>
    </reaction>
</comment>
<keyword evidence="6 18" id="KW-0418">Kinase</keyword>
<dbReference type="PROSITE" id="PS50011">
    <property type="entry name" value="PROTEIN_KINASE_DOM"/>
    <property type="match status" value="1"/>
</dbReference>
<keyword evidence="8" id="KW-0735">Signal-anchor</keyword>
<dbReference type="SMART" id="SM00740">
    <property type="entry name" value="PASTA"/>
    <property type="match status" value="3"/>
</dbReference>
<keyword evidence="15" id="KW-0812">Transmembrane</keyword>
<keyword evidence="5 13" id="KW-0547">Nucleotide-binding</keyword>
<accession>A0A1H3MC80</accession>
<dbReference type="PROSITE" id="PS00107">
    <property type="entry name" value="PROTEIN_KINASE_ATP"/>
    <property type="match status" value="1"/>
</dbReference>
<evidence type="ECO:0000256" key="3">
    <source>
        <dbReference type="ARBA" id="ARBA00022544"/>
    </source>
</evidence>
<evidence type="ECO:0000256" key="15">
    <source>
        <dbReference type="SAM" id="Phobius"/>
    </source>
</evidence>
<keyword evidence="3" id="KW-0309">Germination</keyword>